<evidence type="ECO:0000256" key="7">
    <source>
        <dbReference type="ARBA" id="ARBA00023136"/>
    </source>
</evidence>
<keyword evidence="3" id="KW-0813">Transport</keyword>
<evidence type="ECO:0008006" key="11">
    <source>
        <dbReference type="Google" id="ProtNLM"/>
    </source>
</evidence>
<accession>A0A239G6K9</accession>
<reference evidence="10" key="1">
    <citation type="submission" date="2017-06" db="EMBL/GenBank/DDBJ databases">
        <authorList>
            <person name="Varghese N."/>
            <person name="Submissions S."/>
        </authorList>
    </citation>
    <scope>NUCLEOTIDE SEQUENCE [LARGE SCALE GENOMIC DNA]</scope>
    <source>
        <strain evidence="10">DSM 46839</strain>
    </source>
</reference>
<keyword evidence="5 8" id="KW-0812">Transmembrane</keyword>
<dbReference type="PANTHER" id="PTHR36838">
    <property type="entry name" value="AUXIN EFFLUX CARRIER FAMILY PROTEIN"/>
    <property type="match status" value="1"/>
</dbReference>
<feature type="transmembrane region" description="Helical" evidence="8">
    <location>
        <begin position="199"/>
        <end position="219"/>
    </location>
</feature>
<evidence type="ECO:0000256" key="4">
    <source>
        <dbReference type="ARBA" id="ARBA00022475"/>
    </source>
</evidence>
<dbReference type="InterPro" id="IPR038770">
    <property type="entry name" value="Na+/solute_symporter_sf"/>
</dbReference>
<comment type="subcellular location">
    <subcellularLocation>
        <location evidence="1">Cell membrane</location>
        <topology evidence="1">Multi-pass membrane protein</topology>
    </subcellularLocation>
</comment>
<dbReference type="Pfam" id="PF03547">
    <property type="entry name" value="Mem_trans"/>
    <property type="match status" value="1"/>
</dbReference>
<protein>
    <recommendedName>
        <fullName evidence="11">AEC family transporter</fullName>
    </recommendedName>
</protein>
<dbReference type="GO" id="GO:0055085">
    <property type="term" value="P:transmembrane transport"/>
    <property type="evidence" value="ECO:0007669"/>
    <property type="project" value="InterPro"/>
</dbReference>
<keyword evidence="10" id="KW-1185">Reference proteome</keyword>
<dbReference type="GO" id="GO:0005886">
    <property type="term" value="C:plasma membrane"/>
    <property type="evidence" value="ECO:0007669"/>
    <property type="project" value="UniProtKB-SubCell"/>
</dbReference>
<name>A0A239G6K9_9ACTN</name>
<evidence type="ECO:0000256" key="2">
    <source>
        <dbReference type="ARBA" id="ARBA00010145"/>
    </source>
</evidence>
<dbReference type="PANTHER" id="PTHR36838:SF4">
    <property type="entry name" value="AUXIN EFFLUX CARRIER FAMILY PROTEIN"/>
    <property type="match status" value="1"/>
</dbReference>
<evidence type="ECO:0000256" key="3">
    <source>
        <dbReference type="ARBA" id="ARBA00022448"/>
    </source>
</evidence>
<dbReference type="EMBL" id="FZOO01000006">
    <property type="protein sequence ID" value="SNS64721.1"/>
    <property type="molecule type" value="Genomic_DNA"/>
</dbReference>
<evidence type="ECO:0000256" key="6">
    <source>
        <dbReference type="ARBA" id="ARBA00022989"/>
    </source>
</evidence>
<dbReference type="AlphaFoldDB" id="A0A239G6K9"/>
<keyword evidence="6 8" id="KW-1133">Transmembrane helix</keyword>
<feature type="transmembrane region" description="Helical" evidence="8">
    <location>
        <begin position="37"/>
        <end position="58"/>
    </location>
</feature>
<proteinExistence type="inferred from homology"/>
<evidence type="ECO:0000256" key="5">
    <source>
        <dbReference type="ARBA" id="ARBA00022692"/>
    </source>
</evidence>
<dbReference type="Proteomes" id="UP000198373">
    <property type="component" value="Unassembled WGS sequence"/>
</dbReference>
<dbReference type="InterPro" id="IPR004776">
    <property type="entry name" value="Mem_transp_PIN-like"/>
</dbReference>
<comment type="similarity">
    <text evidence="2">Belongs to the auxin efflux carrier (TC 2.A.69) family.</text>
</comment>
<evidence type="ECO:0000313" key="9">
    <source>
        <dbReference type="EMBL" id="SNS64721.1"/>
    </source>
</evidence>
<evidence type="ECO:0000256" key="8">
    <source>
        <dbReference type="SAM" id="Phobius"/>
    </source>
</evidence>
<feature type="transmembrane region" description="Helical" evidence="8">
    <location>
        <begin position="92"/>
        <end position="112"/>
    </location>
</feature>
<dbReference type="RefSeq" id="WP_089306074.1">
    <property type="nucleotide sequence ID" value="NZ_FZOO01000006.1"/>
</dbReference>
<feature type="transmembrane region" description="Helical" evidence="8">
    <location>
        <begin position="231"/>
        <end position="252"/>
    </location>
</feature>
<feature type="transmembrane region" description="Helical" evidence="8">
    <location>
        <begin position="6"/>
        <end position="25"/>
    </location>
</feature>
<dbReference type="Gene3D" id="1.20.1530.20">
    <property type="match status" value="1"/>
</dbReference>
<keyword evidence="7 8" id="KW-0472">Membrane</keyword>
<feature type="transmembrane region" description="Helical" evidence="8">
    <location>
        <begin position="287"/>
        <end position="307"/>
    </location>
</feature>
<organism evidence="9 10">
    <name type="scientific">Geodermatophilus pulveris</name>
    <dbReference type="NCBI Taxonomy" id="1564159"/>
    <lineage>
        <taxon>Bacteria</taxon>
        <taxon>Bacillati</taxon>
        <taxon>Actinomycetota</taxon>
        <taxon>Actinomycetes</taxon>
        <taxon>Geodermatophilales</taxon>
        <taxon>Geodermatophilaceae</taxon>
        <taxon>Geodermatophilus</taxon>
    </lineage>
</organism>
<keyword evidence="4" id="KW-1003">Cell membrane</keyword>
<dbReference type="OrthoDB" id="9805563at2"/>
<feature type="transmembrane region" description="Helical" evidence="8">
    <location>
        <begin position="118"/>
        <end position="146"/>
    </location>
</feature>
<gene>
    <name evidence="9" type="ORF">SAMN06893096_10649</name>
</gene>
<sequence length="309" mass="31213">MIDVGLVLPEFALLVLGVVLRRWAWRSPQFWVDLERLVYLVLFPVLLVRTTLAADLGAAGAGTVLLAALGATGVGALVAAAVWLLPGADRSTAASGWQTAFRFNSYLALALVDDGGPAAVALMGVLLGVSVPVVNVLAVSALAHGAPAPAGEEHRRSAGLRLLTAVVGNPLILATAAGLAGNLAGVTLPETVDATASRLAAAAVPLGLLTVGAALRSAWPERGRRLVSAHLALVKLVVVPAAALGLATVLGVVGEQRAVLLAFAAVPPATASYVLTARMGGDGPFVAAQLSLTTLAAMLTLPLWLSLIG</sequence>
<evidence type="ECO:0000313" key="10">
    <source>
        <dbReference type="Proteomes" id="UP000198373"/>
    </source>
</evidence>
<feature type="transmembrane region" description="Helical" evidence="8">
    <location>
        <begin position="158"/>
        <end position="179"/>
    </location>
</feature>
<evidence type="ECO:0000256" key="1">
    <source>
        <dbReference type="ARBA" id="ARBA00004651"/>
    </source>
</evidence>
<feature type="transmembrane region" description="Helical" evidence="8">
    <location>
        <begin position="64"/>
        <end position="85"/>
    </location>
</feature>